<keyword evidence="6" id="KW-0520">NAD</keyword>
<dbReference type="PIRSF" id="PIRSF000350">
    <property type="entry name" value="Mercury_reductase_MerA"/>
    <property type="match status" value="1"/>
</dbReference>
<dbReference type="Gene3D" id="3.50.50.60">
    <property type="entry name" value="FAD/NAD(P)-binding domain"/>
    <property type="match status" value="2"/>
</dbReference>
<dbReference type="FunFam" id="3.30.390.30:FF:000001">
    <property type="entry name" value="Dihydrolipoyl dehydrogenase"/>
    <property type="match status" value="1"/>
</dbReference>
<evidence type="ECO:0000256" key="5">
    <source>
        <dbReference type="PIRSR" id="PIRSR000350-2"/>
    </source>
</evidence>
<comment type="caution">
    <text evidence="10">The sequence shown here is derived from an EMBL/GenBank/DDBJ whole genome shotgun (WGS) entry which is preliminary data.</text>
</comment>
<dbReference type="AlphaFoldDB" id="A0A3N4Q1M3"/>
<dbReference type="EMBL" id="RPDH01000001">
    <property type="protein sequence ID" value="RPE13089.1"/>
    <property type="molecule type" value="Genomic_DNA"/>
</dbReference>
<keyword evidence="6" id="KW-0547">Nucleotide-binding</keyword>
<evidence type="ECO:0000256" key="6">
    <source>
        <dbReference type="PIRSR" id="PIRSR000350-3"/>
    </source>
</evidence>
<dbReference type="InterPro" id="IPR001100">
    <property type="entry name" value="Pyr_nuc-diS_OxRdtase"/>
</dbReference>
<evidence type="ECO:0000256" key="7">
    <source>
        <dbReference type="PIRSR" id="PIRSR000350-4"/>
    </source>
</evidence>
<feature type="binding site" evidence="6">
    <location>
        <position position="195"/>
    </location>
    <ligand>
        <name>NAD(+)</name>
        <dbReference type="ChEBI" id="CHEBI:57540"/>
    </ligand>
</feature>
<dbReference type="RefSeq" id="WP_123845605.1">
    <property type="nucleotide sequence ID" value="NZ_RPDH01000001.1"/>
</dbReference>
<evidence type="ECO:0000313" key="11">
    <source>
        <dbReference type="Proteomes" id="UP000278351"/>
    </source>
</evidence>
<sequence>MKKYDAIIIGSGQAANPLAKKLARAGRRTLLLENHAIGGTCINTGCTPTKTMIAVGRMRYIVSRAPEFGIPVQAGDVDLTAVIKRKNEVVSSFRDGLEKSLEKTDNLDVVREQGVFTGHKIVNNAFTAEHIFINTGAAPAIPPIPGIDQVRYLTSAGMLELQEVPQHLAILGTGYIAMELGQLFRRLGSRVTMIERGHSILNKEDDDVAAAVHKILEEDGIRILTDTTVERTAPLQGGGVRLTLSGGGELTATHWLIATGRAPATAALQLPQTGITPDGRGFIPVNEYLETTVPGIYALGDVKKGPAFTHISYNDYLVASENILNNAHISIKNRPVPYCMFTDPELGRIGITEKEARAKGLAVKVATLPLGKVARAIETGETRGLMKAVVDAESGQILGASVLSVSGGEIMAVLQMAMMGKITYKQLRNTIFAHPTFAESLNNLFMTLDND</sequence>
<dbReference type="GO" id="GO:0050660">
    <property type="term" value="F:flavin adenine dinucleotide binding"/>
    <property type="evidence" value="ECO:0007669"/>
    <property type="project" value="TreeGrafter"/>
</dbReference>
<reference evidence="10 11" key="1">
    <citation type="submission" date="2018-11" db="EMBL/GenBank/DDBJ databases">
        <title>Chitinophaga lutea sp.nov., isolate from arsenic contaminated soil.</title>
        <authorList>
            <person name="Zong Y."/>
        </authorList>
    </citation>
    <scope>NUCLEOTIDE SEQUENCE [LARGE SCALE GENOMIC DNA]</scope>
    <source>
        <strain evidence="10 11">ZY74</strain>
    </source>
</reference>
<evidence type="ECO:0000259" key="8">
    <source>
        <dbReference type="Pfam" id="PF02852"/>
    </source>
</evidence>
<keyword evidence="3 6" id="KW-0274">FAD</keyword>
<dbReference type="GO" id="GO:0003955">
    <property type="term" value="F:NAD(P)H dehydrogenase (quinone) activity"/>
    <property type="evidence" value="ECO:0007669"/>
    <property type="project" value="TreeGrafter"/>
</dbReference>
<protein>
    <submittedName>
        <fullName evidence="10">Mercuric reductase</fullName>
    </submittedName>
</protein>
<evidence type="ECO:0000256" key="2">
    <source>
        <dbReference type="ARBA" id="ARBA00022630"/>
    </source>
</evidence>
<evidence type="ECO:0000259" key="9">
    <source>
        <dbReference type="Pfam" id="PF07992"/>
    </source>
</evidence>
<keyword evidence="11" id="KW-1185">Reference proteome</keyword>
<feature type="binding site" evidence="6">
    <location>
        <position position="50"/>
    </location>
    <ligand>
        <name>FAD</name>
        <dbReference type="ChEBI" id="CHEBI:57692"/>
    </ligand>
</feature>
<feature type="binding site" evidence="6">
    <location>
        <position position="260"/>
    </location>
    <ligand>
        <name>NAD(+)</name>
        <dbReference type="ChEBI" id="CHEBI:57540"/>
    </ligand>
</feature>
<dbReference type="Pfam" id="PF07992">
    <property type="entry name" value="Pyr_redox_2"/>
    <property type="match status" value="1"/>
</dbReference>
<organism evidence="10 11">
    <name type="scientific">Chitinophaga lutea</name>
    <dbReference type="NCBI Taxonomy" id="2488634"/>
    <lineage>
        <taxon>Bacteria</taxon>
        <taxon>Pseudomonadati</taxon>
        <taxon>Bacteroidota</taxon>
        <taxon>Chitinophagia</taxon>
        <taxon>Chitinophagales</taxon>
        <taxon>Chitinophagaceae</taxon>
        <taxon>Chitinophaga</taxon>
    </lineage>
</organism>
<evidence type="ECO:0000256" key="1">
    <source>
        <dbReference type="ARBA" id="ARBA00007532"/>
    </source>
</evidence>
<dbReference type="Proteomes" id="UP000278351">
    <property type="component" value="Unassembled WGS sequence"/>
</dbReference>
<comment type="cofactor">
    <cofactor evidence="6">
        <name>FAD</name>
        <dbReference type="ChEBI" id="CHEBI:57692"/>
    </cofactor>
    <text evidence="6">Binds 1 FAD per subunit.</text>
</comment>
<dbReference type="InterPro" id="IPR016156">
    <property type="entry name" value="FAD/NAD-linked_Rdtase_dimer_sf"/>
</dbReference>
<dbReference type="InterPro" id="IPR023753">
    <property type="entry name" value="FAD/NAD-binding_dom"/>
</dbReference>
<feature type="binding site" evidence="6">
    <location>
        <position position="301"/>
    </location>
    <ligand>
        <name>FAD</name>
        <dbReference type="ChEBI" id="CHEBI:57692"/>
    </ligand>
</feature>
<comment type="similarity">
    <text evidence="1">Belongs to the class-I pyridine nucleotide-disulfide oxidoreductase family.</text>
</comment>
<evidence type="ECO:0000256" key="4">
    <source>
        <dbReference type="ARBA" id="ARBA00023002"/>
    </source>
</evidence>
<dbReference type="SUPFAM" id="SSF55424">
    <property type="entry name" value="FAD/NAD-linked reductases, dimerisation (C-terminal) domain"/>
    <property type="match status" value="1"/>
</dbReference>
<evidence type="ECO:0000313" key="10">
    <source>
        <dbReference type="EMBL" id="RPE13089.1"/>
    </source>
</evidence>
<feature type="domain" description="Pyridine nucleotide-disulphide oxidoreductase dimerisation" evidence="8">
    <location>
        <begin position="336"/>
        <end position="443"/>
    </location>
</feature>
<evidence type="ECO:0000256" key="3">
    <source>
        <dbReference type="ARBA" id="ARBA00022827"/>
    </source>
</evidence>
<keyword evidence="2" id="KW-0285">Flavoprotein</keyword>
<dbReference type="SUPFAM" id="SSF51905">
    <property type="entry name" value="FAD/NAD(P)-binding domain"/>
    <property type="match status" value="1"/>
</dbReference>
<feature type="active site" description="Proton acceptor" evidence="5">
    <location>
        <position position="434"/>
    </location>
</feature>
<dbReference type="Gene3D" id="3.30.390.30">
    <property type="match status" value="1"/>
</dbReference>
<dbReference type="InterPro" id="IPR036188">
    <property type="entry name" value="FAD/NAD-bd_sf"/>
</dbReference>
<dbReference type="PANTHER" id="PTHR43014:SF2">
    <property type="entry name" value="MERCURIC REDUCTASE"/>
    <property type="match status" value="1"/>
</dbReference>
<feature type="binding site" evidence="6">
    <location>
        <begin position="172"/>
        <end position="179"/>
    </location>
    <ligand>
        <name>NAD(+)</name>
        <dbReference type="ChEBI" id="CHEBI:57540"/>
    </ligand>
</feature>
<dbReference type="PRINTS" id="PR00411">
    <property type="entry name" value="PNDRDTASEI"/>
</dbReference>
<feature type="domain" description="FAD/NAD(P)-binding" evidence="9">
    <location>
        <begin position="4"/>
        <end position="312"/>
    </location>
</feature>
<dbReference type="Pfam" id="PF02852">
    <property type="entry name" value="Pyr_redox_dim"/>
    <property type="match status" value="1"/>
</dbReference>
<keyword evidence="4" id="KW-0560">Oxidoreductase</keyword>
<accession>A0A3N4Q1M3</accession>
<proteinExistence type="inferred from homology"/>
<feature type="disulfide bond" description="Redox-active" evidence="7">
    <location>
        <begin position="41"/>
        <end position="46"/>
    </location>
</feature>
<gene>
    <name evidence="10" type="ORF">EGT74_06020</name>
</gene>
<dbReference type="PANTHER" id="PTHR43014">
    <property type="entry name" value="MERCURIC REDUCTASE"/>
    <property type="match status" value="1"/>
</dbReference>
<feature type="binding site" evidence="6">
    <location>
        <position position="114"/>
    </location>
    <ligand>
        <name>FAD</name>
        <dbReference type="ChEBI" id="CHEBI:57692"/>
    </ligand>
</feature>
<dbReference type="OrthoDB" id="9800167at2"/>
<name>A0A3N4Q1M3_9BACT</name>
<dbReference type="InterPro" id="IPR004099">
    <property type="entry name" value="Pyr_nucl-diS_OxRdtase_dimer"/>
</dbReference>
<dbReference type="PRINTS" id="PR00368">
    <property type="entry name" value="FADPNR"/>
</dbReference>